<organism evidence="2">
    <name type="scientific">Eucalyptus grandis</name>
    <name type="common">Flooded gum</name>
    <dbReference type="NCBI Taxonomy" id="71139"/>
    <lineage>
        <taxon>Eukaryota</taxon>
        <taxon>Viridiplantae</taxon>
        <taxon>Streptophyta</taxon>
        <taxon>Embryophyta</taxon>
        <taxon>Tracheophyta</taxon>
        <taxon>Spermatophyta</taxon>
        <taxon>Magnoliopsida</taxon>
        <taxon>eudicotyledons</taxon>
        <taxon>Gunneridae</taxon>
        <taxon>Pentapetalae</taxon>
        <taxon>rosids</taxon>
        <taxon>malvids</taxon>
        <taxon>Myrtales</taxon>
        <taxon>Myrtaceae</taxon>
        <taxon>Myrtoideae</taxon>
        <taxon>Eucalypteae</taxon>
        <taxon>Eucalyptus</taxon>
    </lineage>
</organism>
<dbReference type="AlphaFoldDB" id="A0A059CTK0"/>
<evidence type="ECO:0000256" key="1">
    <source>
        <dbReference type="SAM" id="Coils"/>
    </source>
</evidence>
<feature type="coiled-coil region" evidence="1">
    <location>
        <begin position="51"/>
        <end position="78"/>
    </location>
</feature>
<name>A0A059CTK0_EUCGR</name>
<gene>
    <name evidence="2" type="ORF">EUGRSUZ_C03159</name>
</gene>
<dbReference type="EMBL" id="KK198755">
    <property type="protein sequence ID" value="KCW81803.1"/>
    <property type="molecule type" value="Genomic_DNA"/>
</dbReference>
<keyword evidence="1" id="KW-0175">Coiled coil</keyword>
<accession>A0A059CTK0</accession>
<evidence type="ECO:0000313" key="2">
    <source>
        <dbReference type="EMBL" id="KCW81803.1"/>
    </source>
</evidence>
<proteinExistence type="predicted"/>
<protein>
    <submittedName>
        <fullName evidence="2">Uncharacterized protein</fullName>
    </submittedName>
</protein>
<dbReference type="InParanoid" id="A0A059CTK0"/>
<dbReference type="Gramene" id="KCW81803">
    <property type="protein sequence ID" value="KCW81803"/>
    <property type="gene ID" value="EUGRSUZ_C03159"/>
</dbReference>
<reference evidence="2" key="1">
    <citation type="submission" date="2013-07" db="EMBL/GenBank/DDBJ databases">
        <title>The genome of Eucalyptus grandis.</title>
        <authorList>
            <person name="Schmutz J."/>
            <person name="Hayes R."/>
            <person name="Myburg A."/>
            <person name="Tuskan G."/>
            <person name="Grattapaglia D."/>
            <person name="Rokhsar D.S."/>
        </authorList>
    </citation>
    <scope>NUCLEOTIDE SEQUENCE</scope>
    <source>
        <tissue evidence="2">Leaf extractions</tissue>
    </source>
</reference>
<sequence>MATERYLATIRAQSNMQPKLEENHLKILHMKEPVGDWREWTILTYDQNVLGDLLTRENKLLQKRIDEYEMKLKILTSAPPLPPTYTPRSQNVDLEIATSWKENEP</sequence>